<dbReference type="EMBL" id="MK500578">
    <property type="protein sequence ID" value="QBK92525.1"/>
    <property type="molecule type" value="Genomic_DNA"/>
</dbReference>
<evidence type="ECO:0000313" key="1">
    <source>
        <dbReference type="EMBL" id="QBK92525.1"/>
    </source>
</evidence>
<organism evidence="1">
    <name type="scientific">Pithovirus LCPAC401</name>
    <dbReference type="NCBI Taxonomy" id="2506595"/>
    <lineage>
        <taxon>Viruses</taxon>
        <taxon>Pithoviruses</taxon>
    </lineage>
</organism>
<reference evidence="1" key="1">
    <citation type="journal article" date="2019" name="MBio">
        <title>Virus Genomes from Deep Sea Sediments Expand the Ocean Megavirome and Support Independent Origins of Viral Gigantism.</title>
        <authorList>
            <person name="Backstrom D."/>
            <person name="Yutin N."/>
            <person name="Jorgensen S.L."/>
            <person name="Dharamshi J."/>
            <person name="Homa F."/>
            <person name="Zaremba-Niedwiedzka K."/>
            <person name="Spang A."/>
            <person name="Wolf Y.I."/>
            <person name="Koonin E.V."/>
            <person name="Ettema T.J."/>
        </authorList>
    </citation>
    <scope>NUCLEOTIDE SEQUENCE</scope>
</reference>
<accession>A0A481ZAM6</accession>
<gene>
    <name evidence="1" type="ORF">LCPAC401_01630</name>
</gene>
<sequence length="215" mass="25641">MAVYRTFSLVKKSYDDQAHHQLDYFSSIEKARDYGRSSDLINVKRISLMKPSINTKRFYEIQYENDEKEVIPFENLTRLELIMQPKFIYLFINSDIDASRDKLGTMAYIDEESLLRGSIDFYDTWKSIIERSKSLRETYDQYVMLDEVMRGNLNTFEEIFNEISSPEGFKETYIEKYEIDKPGNNELMKYNFSSKEKMFSVYELGKTYVNFLIVE</sequence>
<protein>
    <submittedName>
        <fullName evidence="1">Uncharacterized protein</fullName>
    </submittedName>
</protein>
<name>A0A481ZAM6_9VIRU</name>
<proteinExistence type="predicted"/>